<dbReference type="InterPro" id="IPR036397">
    <property type="entry name" value="RNaseH_sf"/>
</dbReference>
<dbReference type="STRING" id="104452.A0A0L7LMC5"/>
<dbReference type="InterPro" id="IPR002156">
    <property type="entry name" value="RNaseH_domain"/>
</dbReference>
<dbReference type="GO" id="GO:0003676">
    <property type="term" value="F:nucleic acid binding"/>
    <property type="evidence" value="ECO:0007669"/>
    <property type="project" value="InterPro"/>
</dbReference>
<organism evidence="2 3">
    <name type="scientific">Operophtera brumata</name>
    <name type="common">Winter moth</name>
    <name type="synonym">Phalaena brumata</name>
    <dbReference type="NCBI Taxonomy" id="104452"/>
    <lineage>
        <taxon>Eukaryota</taxon>
        <taxon>Metazoa</taxon>
        <taxon>Ecdysozoa</taxon>
        <taxon>Arthropoda</taxon>
        <taxon>Hexapoda</taxon>
        <taxon>Insecta</taxon>
        <taxon>Pterygota</taxon>
        <taxon>Neoptera</taxon>
        <taxon>Endopterygota</taxon>
        <taxon>Lepidoptera</taxon>
        <taxon>Glossata</taxon>
        <taxon>Ditrysia</taxon>
        <taxon>Geometroidea</taxon>
        <taxon>Geometridae</taxon>
        <taxon>Larentiinae</taxon>
        <taxon>Operophtera</taxon>
    </lineage>
</organism>
<evidence type="ECO:0000313" key="3">
    <source>
        <dbReference type="Proteomes" id="UP000037510"/>
    </source>
</evidence>
<sequence>MAFNDSPHPSELILADNECLEDMKPDSVESFHLIGPQIFTDGSRIEGKVGAALSWWNEGKERKFCTFRLESHNTVFQSELYALYRAVRMVGESKEEGVNILSDSRSSLDLLRSPAVTHPLAAEIMRCLRDIRTQGKWVRLFWLRAHAGTPGNKRADELAKNLNTLFCPQEKDAGRLQQGANLIHKGRIREETIAIWQARYDASSTGSVTRTFLSYVRMAKRFCMTEGFTYSRPNLDRSRGFCVVLKQFQAQGLLLLRERIDLEIEIQQKVDKSALQEILEKGKSRKPFLIFAARVARVAAIRNK</sequence>
<dbReference type="Proteomes" id="UP000037510">
    <property type="component" value="Unassembled WGS sequence"/>
</dbReference>
<dbReference type="SUPFAM" id="SSF53098">
    <property type="entry name" value="Ribonuclease H-like"/>
    <property type="match status" value="1"/>
</dbReference>
<feature type="domain" description="RNase H type-1" evidence="1">
    <location>
        <begin position="32"/>
        <end position="164"/>
    </location>
</feature>
<dbReference type="PROSITE" id="PS50879">
    <property type="entry name" value="RNASE_H_1"/>
    <property type="match status" value="1"/>
</dbReference>
<protein>
    <submittedName>
        <fullName evidence="2">Non-LTR retrotransposon CATS</fullName>
    </submittedName>
</protein>
<gene>
    <name evidence="2" type="ORF">OBRU01_06005</name>
</gene>
<comment type="caution">
    <text evidence="2">The sequence shown here is derived from an EMBL/GenBank/DDBJ whole genome shotgun (WGS) entry which is preliminary data.</text>
</comment>
<proteinExistence type="predicted"/>
<evidence type="ECO:0000259" key="1">
    <source>
        <dbReference type="PROSITE" id="PS50879"/>
    </source>
</evidence>
<dbReference type="Pfam" id="PF00075">
    <property type="entry name" value="RNase_H"/>
    <property type="match status" value="1"/>
</dbReference>
<accession>A0A0L7LMC5</accession>
<dbReference type="CDD" id="cd09276">
    <property type="entry name" value="Rnase_HI_RT_non_LTR"/>
    <property type="match status" value="1"/>
</dbReference>
<dbReference type="AlphaFoldDB" id="A0A0L7LMC5"/>
<dbReference type="Gene3D" id="3.30.420.10">
    <property type="entry name" value="Ribonuclease H-like superfamily/Ribonuclease H"/>
    <property type="match status" value="1"/>
</dbReference>
<name>A0A0L7LMC5_OPEBR</name>
<dbReference type="EMBL" id="JTDY01000583">
    <property type="protein sequence ID" value="KOB76580.1"/>
    <property type="molecule type" value="Genomic_DNA"/>
</dbReference>
<reference evidence="2 3" key="1">
    <citation type="journal article" date="2015" name="Genome Biol. Evol.">
        <title>The genome of winter moth (Operophtera brumata) provides a genomic perspective on sexual dimorphism and phenology.</title>
        <authorList>
            <person name="Derks M.F."/>
            <person name="Smit S."/>
            <person name="Salis L."/>
            <person name="Schijlen E."/>
            <person name="Bossers A."/>
            <person name="Mateman C."/>
            <person name="Pijl A.S."/>
            <person name="de Ridder D."/>
            <person name="Groenen M.A."/>
            <person name="Visser M.E."/>
            <person name="Megens H.J."/>
        </authorList>
    </citation>
    <scope>NUCLEOTIDE SEQUENCE [LARGE SCALE GENOMIC DNA]</scope>
    <source>
        <strain evidence="2">WM2013NL</strain>
        <tissue evidence="2">Head and thorax</tissue>
    </source>
</reference>
<dbReference type="GO" id="GO:0004523">
    <property type="term" value="F:RNA-DNA hybrid ribonuclease activity"/>
    <property type="evidence" value="ECO:0007669"/>
    <property type="project" value="InterPro"/>
</dbReference>
<evidence type="ECO:0000313" key="2">
    <source>
        <dbReference type="EMBL" id="KOB76580.1"/>
    </source>
</evidence>
<keyword evidence="3" id="KW-1185">Reference proteome</keyword>
<dbReference type="InterPro" id="IPR012337">
    <property type="entry name" value="RNaseH-like_sf"/>
</dbReference>